<dbReference type="CDD" id="cd00540">
    <property type="entry name" value="AAG"/>
    <property type="match status" value="1"/>
</dbReference>
<evidence type="ECO:0000256" key="12">
    <source>
        <dbReference type="ARBA" id="ARBA00068926"/>
    </source>
</evidence>
<keyword evidence="9" id="KW-0496">Mitochondrion</keyword>
<comment type="subunit">
    <text evidence="11">Binds MBD1. Binds SSBP1.</text>
</comment>
<accession>A0A1S3ES64</accession>
<gene>
    <name evidence="18" type="primary">Mpg</name>
</gene>
<dbReference type="AlphaFoldDB" id="A0A1S3ES64"/>
<evidence type="ECO:0000313" key="18">
    <source>
        <dbReference type="RefSeq" id="XP_012866754.1"/>
    </source>
</evidence>
<keyword evidence="17" id="KW-1185">Reference proteome</keyword>
<proteinExistence type="inferred from homology"/>
<dbReference type="PANTHER" id="PTHR10429">
    <property type="entry name" value="DNA-3-METHYLADENINE GLYCOSYLASE"/>
    <property type="match status" value="1"/>
</dbReference>
<organism evidence="17 18">
    <name type="scientific">Dipodomys ordii</name>
    <name type="common">Ord's kangaroo rat</name>
    <dbReference type="NCBI Taxonomy" id="10020"/>
    <lineage>
        <taxon>Eukaryota</taxon>
        <taxon>Metazoa</taxon>
        <taxon>Chordata</taxon>
        <taxon>Craniata</taxon>
        <taxon>Vertebrata</taxon>
        <taxon>Euteleostomi</taxon>
        <taxon>Mammalia</taxon>
        <taxon>Eutheria</taxon>
        <taxon>Euarchontoglires</taxon>
        <taxon>Glires</taxon>
        <taxon>Rodentia</taxon>
        <taxon>Castorimorpha</taxon>
        <taxon>Heteromyidae</taxon>
        <taxon>Dipodomyinae</taxon>
        <taxon>Dipodomys</taxon>
    </lineage>
</organism>
<evidence type="ECO:0000256" key="2">
    <source>
        <dbReference type="ARBA" id="ARBA00002421"/>
    </source>
</evidence>
<dbReference type="OrthoDB" id="6353017at2759"/>
<dbReference type="KEGG" id="dord:105981950"/>
<evidence type="ECO:0000256" key="9">
    <source>
        <dbReference type="ARBA" id="ARBA00023271"/>
    </source>
</evidence>
<dbReference type="FunCoup" id="A0A1S3ES64">
    <property type="interactions" value="850"/>
</dbReference>
<evidence type="ECO:0000256" key="1">
    <source>
        <dbReference type="ARBA" id="ARBA00000086"/>
    </source>
</evidence>
<evidence type="ECO:0000256" key="6">
    <source>
        <dbReference type="ARBA" id="ARBA00022763"/>
    </source>
</evidence>
<protein>
    <recommendedName>
        <fullName evidence="12">DNA-3-methyladenine glycosylase</fullName>
        <ecNumber evidence="5">3.2.2.21</ecNumber>
    </recommendedName>
    <alternativeName>
        <fullName evidence="13">3-alkyladenine DNA glycosylase</fullName>
    </alternativeName>
    <alternativeName>
        <fullName evidence="10">3-methyladenine DNA glycosidase</fullName>
    </alternativeName>
    <alternativeName>
        <fullName evidence="15">ADPG</fullName>
    </alternativeName>
    <alternativeName>
        <fullName evidence="14">N-methylpurine-DNA glycosylase</fullName>
    </alternativeName>
</protein>
<reference evidence="18" key="1">
    <citation type="submission" date="2025-08" db="UniProtKB">
        <authorList>
            <consortium name="RefSeq"/>
        </authorList>
    </citation>
    <scope>IDENTIFICATION</scope>
    <source>
        <tissue evidence="18">Kidney</tissue>
    </source>
</reference>
<comment type="similarity">
    <text evidence="4">Belongs to the DNA glycosylase MPG family.</text>
</comment>
<comment type="function">
    <text evidence="2">Hydrolysis of the deoxyribose N-glycosidic bond to excise 3-methyladenine, and 7-methylguanine from the damaged DNA polymer formed by alkylation lesions.</text>
</comment>
<dbReference type="SUPFAM" id="SSF50486">
    <property type="entry name" value="FMT C-terminal domain-like"/>
    <property type="match status" value="1"/>
</dbReference>
<dbReference type="GO" id="GO:0042645">
    <property type="term" value="C:mitochondrial nucleoid"/>
    <property type="evidence" value="ECO:0007669"/>
    <property type="project" value="UniProtKB-SubCell"/>
</dbReference>
<keyword evidence="7" id="KW-0378">Hydrolase</keyword>
<evidence type="ECO:0000313" key="17">
    <source>
        <dbReference type="Proteomes" id="UP000081671"/>
    </source>
</evidence>
<dbReference type="GO" id="GO:0003905">
    <property type="term" value="F:alkylbase DNA N-glycosylase activity"/>
    <property type="evidence" value="ECO:0007669"/>
    <property type="project" value="UniProtKB-EC"/>
</dbReference>
<feature type="region of interest" description="Disordered" evidence="16">
    <location>
        <begin position="125"/>
        <end position="166"/>
    </location>
</feature>
<comment type="subcellular location">
    <subcellularLocation>
        <location evidence="3">Mitochondrion matrix</location>
        <location evidence="3">Mitochondrion nucleoid</location>
    </subcellularLocation>
</comment>
<dbReference type="InterPro" id="IPR036995">
    <property type="entry name" value="MPG_sf"/>
</dbReference>
<dbReference type="GO" id="GO:0003677">
    <property type="term" value="F:DNA binding"/>
    <property type="evidence" value="ECO:0007669"/>
    <property type="project" value="InterPro"/>
</dbReference>
<dbReference type="Gene3D" id="3.10.300.10">
    <property type="entry name" value="Methylpurine-DNA glycosylase (MPG)"/>
    <property type="match status" value="1"/>
</dbReference>
<evidence type="ECO:0000256" key="10">
    <source>
        <dbReference type="ARBA" id="ARBA00033426"/>
    </source>
</evidence>
<evidence type="ECO:0000256" key="16">
    <source>
        <dbReference type="SAM" id="MobiDB-lite"/>
    </source>
</evidence>
<dbReference type="PANTHER" id="PTHR10429:SF0">
    <property type="entry name" value="DNA-3-METHYLADENINE GLYCOSYLASE"/>
    <property type="match status" value="1"/>
</dbReference>
<dbReference type="EC" id="3.2.2.21" evidence="5"/>
<dbReference type="CTD" id="4350"/>
<dbReference type="HAMAP" id="MF_00527">
    <property type="entry name" value="3MGH"/>
    <property type="match status" value="1"/>
</dbReference>
<keyword evidence="9" id="KW-1135">Mitochondrion nucleoid</keyword>
<dbReference type="GeneID" id="105981950"/>
<comment type="catalytic activity">
    <reaction evidence="1">
        <text>Hydrolysis of alkylated DNA, releasing 3-methyladenine, 3-methylguanine, 7-methylguanine and 7-methyladenine.</text>
        <dbReference type="EC" id="3.2.2.21"/>
    </reaction>
</comment>
<dbReference type="InterPro" id="IPR003180">
    <property type="entry name" value="MPG"/>
</dbReference>
<evidence type="ECO:0000256" key="3">
    <source>
        <dbReference type="ARBA" id="ARBA00004436"/>
    </source>
</evidence>
<name>A0A1S3ES64_DIPOR</name>
<evidence type="ECO:0000256" key="7">
    <source>
        <dbReference type="ARBA" id="ARBA00022801"/>
    </source>
</evidence>
<dbReference type="InterPro" id="IPR011034">
    <property type="entry name" value="Formyl_transferase-like_C_sf"/>
</dbReference>
<dbReference type="Proteomes" id="UP000081671">
    <property type="component" value="Unplaced"/>
</dbReference>
<evidence type="ECO:0000256" key="8">
    <source>
        <dbReference type="ARBA" id="ARBA00023204"/>
    </source>
</evidence>
<evidence type="ECO:0000256" key="13">
    <source>
        <dbReference type="ARBA" id="ARBA00076879"/>
    </source>
</evidence>
<keyword evidence="6" id="KW-0227">DNA damage</keyword>
<sequence length="392" mass="43373">MEGIIPWSTSHGGHYPVVQPWRALSRGPAKPWRALSRGPPAMEGIILWSSHGGHYPVVQPTMEGIIPWSSQLWRALSCGPAMEGIIPWSSNGGHYPVVQPAPIVQGWLMARVKAPNEVWTDKRHTWLFPKTRQKRQQRPAEAGEPRSPADTLRASPPRAPGLRRSVYFSSPKERGVRLGTEFFNQPAVPLARAFLGQVLVRRLADGTELRGRIVETEAYVGPEDEAAHSRGGRQTPRNRSMFMKAGTLYVYIIYGMYFCMNVSSQGDGSCVLLRALEPLEGLESMRQLRGARRKGAAGRPIKDRELCNGPSKLCQALAIDKSFDQRDLAQDGALWLECGSLQPSGPAVVAAARVGIGQAGEWTKRPLRFYIRGCPWVSVVDKVAEQEIQART</sequence>
<evidence type="ECO:0000256" key="15">
    <source>
        <dbReference type="ARBA" id="ARBA00082988"/>
    </source>
</evidence>
<dbReference type="Pfam" id="PF02245">
    <property type="entry name" value="Pur_DNA_glyco"/>
    <property type="match status" value="1"/>
</dbReference>
<evidence type="ECO:0000256" key="4">
    <source>
        <dbReference type="ARBA" id="ARBA00009232"/>
    </source>
</evidence>
<evidence type="ECO:0000256" key="11">
    <source>
        <dbReference type="ARBA" id="ARBA00066187"/>
    </source>
</evidence>
<evidence type="ECO:0000256" key="14">
    <source>
        <dbReference type="ARBA" id="ARBA00078171"/>
    </source>
</evidence>
<dbReference type="FunFam" id="3.10.300.10:FF:000001">
    <property type="entry name" value="Putative 3-methyladenine DNA glycosylase"/>
    <property type="match status" value="1"/>
</dbReference>
<dbReference type="STRING" id="10020.ENSDORP00000001613"/>
<evidence type="ECO:0000256" key="5">
    <source>
        <dbReference type="ARBA" id="ARBA00012000"/>
    </source>
</evidence>
<keyword evidence="8" id="KW-0234">DNA repair</keyword>
<dbReference type="GO" id="GO:0006284">
    <property type="term" value="P:base-excision repair"/>
    <property type="evidence" value="ECO:0007669"/>
    <property type="project" value="InterPro"/>
</dbReference>
<dbReference type="NCBIfam" id="TIGR00567">
    <property type="entry name" value="3mg"/>
    <property type="match status" value="1"/>
</dbReference>
<dbReference type="RefSeq" id="XP_012866754.1">
    <property type="nucleotide sequence ID" value="XM_013011300.1"/>
</dbReference>
<dbReference type="InParanoid" id="A0A1S3ES64"/>